<reference evidence="1" key="1">
    <citation type="submission" date="2018-05" db="EMBL/GenBank/DDBJ databases">
        <authorList>
            <person name="Lanie J.A."/>
            <person name="Ng W.-L."/>
            <person name="Kazmierczak K.M."/>
            <person name="Andrzejewski T.M."/>
            <person name="Davidsen T.M."/>
            <person name="Wayne K.J."/>
            <person name="Tettelin H."/>
            <person name="Glass J.I."/>
            <person name="Rusch D."/>
            <person name="Podicherti R."/>
            <person name="Tsui H.-C.T."/>
            <person name="Winkler M.E."/>
        </authorList>
    </citation>
    <scope>NUCLEOTIDE SEQUENCE</scope>
</reference>
<dbReference type="Pfam" id="PF00459">
    <property type="entry name" value="Inositol_P"/>
    <property type="match status" value="1"/>
</dbReference>
<dbReference type="EMBL" id="UINC01144878">
    <property type="protein sequence ID" value="SVD34668.1"/>
    <property type="molecule type" value="Genomic_DNA"/>
</dbReference>
<organism evidence="1">
    <name type="scientific">marine metagenome</name>
    <dbReference type="NCBI Taxonomy" id="408172"/>
    <lineage>
        <taxon>unclassified sequences</taxon>
        <taxon>metagenomes</taxon>
        <taxon>ecological metagenomes</taxon>
    </lineage>
</organism>
<proteinExistence type="predicted"/>
<gene>
    <name evidence="1" type="ORF">METZ01_LOCUS387522</name>
</gene>
<dbReference type="AlphaFoldDB" id="A0A382ULT3"/>
<accession>A0A382ULT3</accession>
<evidence type="ECO:0008006" key="2">
    <source>
        <dbReference type="Google" id="ProtNLM"/>
    </source>
</evidence>
<dbReference type="GO" id="GO:0046854">
    <property type="term" value="P:phosphatidylinositol phosphate biosynthetic process"/>
    <property type="evidence" value="ECO:0007669"/>
    <property type="project" value="InterPro"/>
</dbReference>
<dbReference type="Gene3D" id="3.40.190.80">
    <property type="match status" value="1"/>
</dbReference>
<dbReference type="PROSITE" id="PS00630">
    <property type="entry name" value="IMP_2"/>
    <property type="match status" value="1"/>
</dbReference>
<dbReference type="PANTHER" id="PTHR43028:SF5">
    <property type="entry name" value="3'(2'),5'-BISPHOSPHATE NUCLEOTIDASE 1"/>
    <property type="match status" value="1"/>
</dbReference>
<protein>
    <recommendedName>
        <fullName evidence="2">Inositol monophosphatase</fullName>
    </recommendedName>
</protein>
<name>A0A382ULT3_9ZZZZ</name>
<dbReference type="InterPro" id="IPR020550">
    <property type="entry name" value="Inositol_monophosphatase_CS"/>
</dbReference>
<evidence type="ECO:0000313" key="1">
    <source>
        <dbReference type="EMBL" id="SVD34668.1"/>
    </source>
</evidence>
<dbReference type="SUPFAM" id="SSF56655">
    <property type="entry name" value="Carbohydrate phosphatase"/>
    <property type="match status" value="1"/>
</dbReference>
<dbReference type="InterPro" id="IPR050725">
    <property type="entry name" value="CysQ/Inositol_MonoPase"/>
</dbReference>
<feature type="non-terminal residue" evidence="1">
    <location>
        <position position="1"/>
    </location>
</feature>
<sequence>GVIYWPTNDILYAAQKGCGAYKFANDVWGKLTISKRSDLRNCRALGSRHHLSSHEVNFLKLLNIEKFSERGSSLKVTDICSGAADLYFTMTNKIKQWDTCASNCLITEVGGKMTDMLGNELKYNTENIYHDNGILVTNGIIHDIVTERYNEFSRKMANGN</sequence>
<dbReference type="PANTHER" id="PTHR43028">
    <property type="entry name" value="3'(2'),5'-BISPHOSPHATE NUCLEOTIDASE 1"/>
    <property type="match status" value="1"/>
</dbReference>
<dbReference type="InterPro" id="IPR000760">
    <property type="entry name" value="Inositol_monophosphatase-like"/>
</dbReference>